<evidence type="ECO:0000256" key="5">
    <source>
        <dbReference type="ARBA" id="ARBA00023242"/>
    </source>
</evidence>
<dbReference type="EMBL" id="CM003604">
    <property type="protein sequence ID" value="KYP72892.1"/>
    <property type="molecule type" value="Genomic_DNA"/>
</dbReference>
<dbReference type="Gramene" id="C.cajan_05363.t">
    <property type="protein sequence ID" value="C.cajan_05363.t"/>
    <property type="gene ID" value="C.cajan_05363"/>
</dbReference>
<dbReference type="SUPFAM" id="SSF46689">
    <property type="entry name" value="Homeodomain-like"/>
    <property type="match status" value="1"/>
</dbReference>
<dbReference type="FunFam" id="1.10.10.60:FF:000010">
    <property type="entry name" value="Transcriptional activator Myb isoform A"/>
    <property type="match status" value="1"/>
</dbReference>
<evidence type="ECO:0000256" key="2">
    <source>
        <dbReference type="ARBA" id="ARBA00022737"/>
    </source>
</evidence>
<dbReference type="Proteomes" id="UP000075243">
    <property type="component" value="Chromosome 2"/>
</dbReference>
<dbReference type="PROSITE" id="PS51294">
    <property type="entry name" value="HTH_MYB"/>
    <property type="match status" value="2"/>
</dbReference>
<evidence type="ECO:0000256" key="6">
    <source>
        <dbReference type="SAM" id="MobiDB-lite"/>
    </source>
</evidence>
<keyword evidence="3" id="KW-0804">Transcription</keyword>
<reference evidence="9 10" key="1">
    <citation type="journal article" date="2012" name="Nat. Biotechnol.">
        <title>Draft genome sequence of pigeonpea (Cajanus cajan), an orphan legume crop of resource-poor farmers.</title>
        <authorList>
            <person name="Varshney R.K."/>
            <person name="Chen W."/>
            <person name="Li Y."/>
            <person name="Bharti A.K."/>
            <person name="Saxena R.K."/>
            <person name="Schlueter J.A."/>
            <person name="Donoghue M.T."/>
            <person name="Azam S."/>
            <person name="Fan G."/>
            <person name="Whaley A.M."/>
            <person name="Farmer A.D."/>
            <person name="Sheridan J."/>
            <person name="Iwata A."/>
            <person name="Tuteja R."/>
            <person name="Penmetsa R.V."/>
            <person name="Wu W."/>
            <person name="Upadhyaya H.D."/>
            <person name="Yang S.P."/>
            <person name="Shah T."/>
            <person name="Saxena K.B."/>
            <person name="Michael T."/>
            <person name="McCombie W.R."/>
            <person name="Yang B."/>
            <person name="Zhang G."/>
            <person name="Yang H."/>
            <person name="Wang J."/>
            <person name="Spillane C."/>
            <person name="Cook D.R."/>
            <person name="May G.D."/>
            <person name="Xu X."/>
            <person name="Jackson S.A."/>
        </authorList>
    </citation>
    <scope>NUCLEOTIDE SEQUENCE [LARGE SCALE GENOMIC DNA]</scope>
    <source>
        <strain evidence="10">cv. Asha</strain>
    </source>
</reference>
<keyword evidence="4" id="KW-0238">DNA-binding</keyword>
<organism evidence="9 10">
    <name type="scientific">Cajanus cajan</name>
    <name type="common">Pigeon pea</name>
    <name type="synonym">Cajanus indicus</name>
    <dbReference type="NCBI Taxonomy" id="3821"/>
    <lineage>
        <taxon>Eukaryota</taxon>
        <taxon>Viridiplantae</taxon>
        <taxon>Streptophyta</taxon>
        <taxon>Embryophyta</taxon>
        <taxon>Tracheophyta</taxon>
        <taxon>Spermatophyta</taxon>
        <taxon>Magnoliopsida</taxon>
        <taxon>eudicotyledons</taxon>
        <taxon>Gunneridae</taxon>
        <taxon>Pentapetalae</taxon>
        <taxon>rosids</taxon>
        <taxon>fabids</taxon>
        <taxon>Fabales</taxon>
        <taxon>Fabaceae</taxon>
        <taxon>Papilionoideae</taxon>
        <taxon>50 kb inversion clade</taxon>
        <taxon>NPAAA clade</taxon>
        <taxon>indigoferoid/millettioid clade</taxon>
        <taxon>Phaseoleae</taxon>
        <taxon>Cajanus</taxon>
    </lineage>
</organism>
<comment type="subcellular location">
    <subcellularLocation>
        <location evidence="1">Nucleus</location>
    </subcellularLocation>
</comment>
<feature type="region of interest" description="Disordered" evidence="6">
    <location>
        <begin position="199"/>
        <end position="221"/>
    </location>
</feature>
<dbReference type="GO" id="GO:0000981">
    <property type="term" value="F:DNA-binding transcription factor activity, RNA polymerase II-specific"/>
    <property type="evidence" value="ECO:0007669"/>
    <property type="project" value="TreeGrafter"/>
</dbReference>
<dbReference type="AlphaFoldDB" id="A0A151U0N9"/>
<dbReference type="InterPro" id="IPR050560">
    <property type="entry name" value="MYB_TF"/>
</dbReference>
<feature type="domain" description="Myb-like" evidence="7">
    <location>
        <begin position="101"/>
        <end position="147"/>
    </location>
</feature>
<proteinExistence type="predicted"/>
<evidence type="ECO:0000256" key="3">
    <source>
        <dbReference type="ARBA" id="ARBA00023015"/>
    </source>
</evidence>
<protein>
    <submittedName>
        <fullName evidence="9">Transcription factor MYB98</fullName>
    </submittedName>
</protein>
<dbReference type="CDD" id="cd00167">
    <property type="entry name" value="SANT"/>
    <property type="match status" value="2"/>
</dbReference>
<dbReference type="GO" id="GO:0000978">
    <property type="term" value="F:RNA polymerase II cis-regulatory region sequence-specific DNA binding"/>
    <property type="evidence" value="ECO:0007669"/>
    <property type="project" value="TreeGrafter"/>
</dbReference>
<feature type="domain" description="Myb-like" evidence="7">
    <location>
        <begin position="148"/>
        <end position="198"/>
    </location>
</feature>
<dbReference type="PANTHER" id="PTHR45614:SF218">
    <property type="entry name" value="TRANSCRIPTION FACTOR MYB119-RELATED"/>
    <property type="match status" value="1"/>
</dbReference>
<keyword evidence="10" id="KW-1185">Reference proteome</keyword>
<dbReference type="InterPro" id="IPR017930">
    <property type="entry name" value="Myb_dom"/>
</dbReference>
<dbReference type="InterPro" id="IPR009057">
    <property type="entry name" value="Homeodomain-like_sf"/>
</dbReference>
<gene>
    <name evidence="9" type="ORF">KK1_005496</name>
</gene>
<feature type="domain" description="HTH myb-type" evidence="8">
    <location>
        <begin position="101"/>
        <end position="151"/>
    </location>
</feature>
<feature type="compositionally biased region" description="Basic residues" evidence="6">
    <location>
        <begin position="201"/>
        <end position="215"/>
    </location>
</feature>
<dbReference type="InterPro" id="IPR001005">
    <property type="entry name" value="SANT/Myb"/>
</dbReference>
<accession>A0A151U0N9</accession>
<evidence type="ECO:0000256" key="4">
    <source>
        <dbReference type="ARBA" id="ARBA00023125"/>
    </source>
</evidence>
<dbReference type="Pfam" id="PF13921">
    <property type="entry name" value="Myb_DNA-bind_6"/>
    <property type="match status" value="1"/>
</dbReference>
<sequence>MDVMVRGGSHGANDFQIYGCESKPSLTTAIGIDRFLRGHFPHQQQQLAKNNDASVFAEEALKWTNPNQTPKLCLKDIQVSGKNVKLVGRRSKKHSSVPWIKGQWNKEEDRKLIRLVKIYGHRKWAEIAEKLEGRVGKQCRERWNNHLRPDIKKDSWNEEEEKILVDSHARLGNRWCEIAKLIPGRSENAIKNHWNATIRRQNSKRKNKKTKRSNGKPHSSVLEDYIRSKTTSINPKPGIITATDTNLTTTLSQDNAPNPNLNPVFPEPFVNEALFMQQVFMDNNQNHRSLDNVEASKYSSKMCPTPISYLDYCQTNVDDAGECGFVYSLQYQDNMHLINDSLFPRETHTSHLNYLHSDPYLSHSLNVEPGYGNQNLNIDFRHHGCSQGKAEMDLIEFVSS</sequence>
<evidence type="ECO:0000313" key="9">
    <source>
        <dbReference type="EMBL" id="KYP72892.1"/>
    </source>
</evidence>
<dbReference type="PROSITE" id="PS50090">
    <property type="entry name" value="MYB_LIKE"/>
    <property type="match status" value="2"/>
</dbReference>
<dbReference type="SMART" id="SM00717">
    <property type="entry name" value="SANT"/>
    <property type="match status" value="2"/>
</dbReference>
<dbReference type="GO" id="GO:0005634">
    <property type="term" value="C:nucleus"/>
    <property type="evidence" value="ECO:0007669"/>
    <property type="project" value="UniProtKB-SubCell"/>
</dbReference>
<keyword evidence="2" id="KW-0677">Repeat</keyword>
<name>A0A151U0N9_CAJCA</name>
<dbReference type="Gene3D" id="1.10.10.60">
    <property type="entry name" value="Homeodomain-like"/>
    <property type="match status" value="2"/>
</dbReference>
<evidence type="ECO:0000259" key="7">
    <source>
        <dbReference type="PROSITE" id="PS50090"/>
    </source>
</evidence>
<keyword evidence="5" id="KW-0539">Nucleus</keyword>
<keyword evidence="3" id="KW-0805">Transcription regulation</keyword>
<dbReference type="OMA" id="RWCEMAK"/>
<dbReference type="PANTHER" id="PTHR45614">
    <property type="entry name" value="MYB PROTEIN-RELATED"/>
    <property type="match status" value="1"/>
</dbReference>
<evidence type="ECO:0000313" key="10">
    <source>
        <dbReference type="Proteomes" id="UP000075243"/>
    </source>
</evidence>
<evidence type="ECO:0000259" key="8">
    <source>
        <dbReference type="PROSITE" id="PS51294"/>
    </source>
</evidence>
<feature type="domain" description="HTH myb-type" evidence="8">
    <location>
        <begin position="152"/>
        <end position="202"/>
    </location>
</feature>
<evidence type="ECO:0000256" key="1">
    <source>
        <dbReference type="ARBA" id="ARBA00004123"/>
    </source>
</evidence>